<evidence type="ECO:0000313" key="7">
    <source>
        <dbReference type="EMBL" id="GMS87324.1"/>
    </source>
</evidence>
<evidence type="ECO:0000256" key="5">
    <source>
        <dbReference type="ARBA" id="ARBA00037982"/>
    </source>
</evidence>
<organism evidence="7 8">
    <name type="scientific">Pristionchus entomophagus</name>
    <dbReference type="NCBI Taxonomy" id="358040"/>
    <lineage>
        <taxon>Eukaryota</taxon>
        <taxon>Metazoa</taxon>
        <taxon>Ecdysozoa</taxon>
        <taxon>Nematoda</taxon>
        <taxon>Chromadorea</taxon>
        <taxon>Rhabditida</taxon>
        <taxon>Rhabditina</taxon>
        <taxon>Diplogasteromorpha</taxon>
        <taxon>Diplogasteroidea</taxon>
        <taxon>Neodiplogasteridae</taxon>
        <taxon>Pristionchus</taxon>
    </lineage>
</organism>
<comment type="caution">
    <text evidence="7">The sequence shown here is derived from an EMBL/GenBank/DDBJ whole genome shotgun (WGS) entry which is preliminary data.</text>
</comment>
<dbReference type="GO" id="GO:0005737">
    <property type="term" value="C:cytoplasm"/>
    <property type="evidence" value="ECO:0007669"/>
    <property type="project" value="TreeGrafter"/>
</dbReference>
<keyword evidence="8" id="KW-1185">Reference proteome</keyword>
<dbReference type="Gene3D" id="1.10.510.10">
    <property type="entry name" value="Transferase(Phosphotransferase) domain 1"/>
    <property type="match status" value="1"/>
</dbReference>
<dbReference type="SMART" id="SM00220">
    <property type="entry name" value="S_TKc"/>
    <property type="match status" value="1"/>
</dbReference>
<dbReference type="PANTHER" id="PTHR11042:SF91">
    <property type="entry name" value="EUKARYOTIC TRANSLATION INITIATION FACTOR 2-ALPHA KINASE"/>
    <property type="match status" value="1"/>
</dbReference>
<evidence type="ECO:0000256" key="4">
    <source>
        <dbReference type="ARBA" id="ARBA00022840"/>
    </source>
</evidence>
<dbReference type="PROSITE" id="PS50011">
    <property type="entry name" value="PROTEIN_KINASE_DOM"/>
    <property type="match status" value="1"/>
</dbReference>
<evidence type="ECO:0000259" key="6">
    <source>
        <dbReference type="PROSITE" id="PS50011"/>
    </source>
</evidence>
<dbReference type="Pfam" id="PF00069">
    <property type="entry name" value="Pkinase"/>
    <property type="match status" value="1"/>
</dbReference>
<dbReference type="PROSITE" id="PS00108">
    <property type="entry name" value="PROTEIN_KINASE_ST"/>
    <property type="match status" value="1"/>
</dbReference>
<keyword evidence="3" id="KW-0418">Kinase</keyword>
<dbReference type="InterPro" id="IPR050339">
    <property type="entry name" value="CC_SR_Kinase"/>
</dbReference>
<dbReference type="InterPro" id="IPR008271">
    <property type="entry name" value="Ser/Thr_kinase_AS"/>
</dbReference>
<name>A0AAV5T465_9BILA</name>
<evidence type="ECO:0000256" key="1">
    <source>
        <dbReference type="ARBA" id="ARBA00022679"/>
    </source>
</evidence>
<sequence>RFQLCKYSLTTWLTDNTTPESRHLPKMKAIFKNIVSGVKHIHSKNFIHRDLKPCNILFDDDNRLKIADMGILLERKIENGVETAVDHDGRGTTIYMSPEQFSCFTELDSKSDVFTMGLILAELCVAMDFCRKIEIFNNYRLGNQNDIFGDD</sequence>
<dbReference type="InterPro" id="IPR000719">
    <property type="entry name" value="Prot_kinase_dom"/>
</dbReference>
<protein>
    <recommendedName>
        <fullName evidence="6">Protein kinase domain-containing protein</fullName>
    </recommendedName>
</protein>
<dbReference type="Proteomes" id="UP001432027">
    <property type="component" value="Unassembled WGS sequence"/>
</dbReference>
<accession>A0AAV5T465</accession>
<reference evidence="7" key="1">
    <citation type="submission" date="2023-10" db="EMBL/GenBank/DDBJ databases">
        <title>Genome assembly of Pristionchus species.</title>
        <authorList>
            <person name="Yoshida K."/>
            <person name="Sommer R.J."/>
        </authorList>
    </citation>
    <scope>NUCLEOTIDE SEQUENCE</scope>
    <source>
        <strain evidence="7">RS0144</strain>
    </source>
</reference>
<feature type="non-terminal residue" evidence="7">
    <location>
        <position position="151"/>
    </location>
</feature>
<dbReference type="GO" id="GO:0005524">
    <property type="term" value="F:ATP binding"/>
    <property type="evidence" value="ECO:0007669"/>
    <property type="project" value="UniProtKB-KW"/>
</dbReference>
<dbReference type="AlphaFoldDB" id="A0AAV5T465"/>
<dbReference type="GO" id="GO:0005634">
    <property type="term" value="C:nucleus"/>
    <property type="evidence" value="ECO:0007669"/>
    <property type="project" value="TreeGrafter"/>
</dbReference>
<dbReference type="PANTHER" id="PTHR11042">
    <property type="entry name" value="EUKARYOTIC TRANSLATION INITIATION FACTOR 2-ALPHA KINASE EIF2-ALPHA KINASE -RELATED"/>
    <property type="match status" value="1"/>
</dbReference>
<evidence type="ECO:0000256" key="2">
    <source>
        <dbReference type="ARBA" id="ARBA00022741"/>
    </source>
</evidence>
<dbReference type="InterPro" id="IPR011009">
    <property type="entry name" value="Kinase-like_dom_sf"/>
</dbReference>
<keyword evidence="1" id="KW-0808">Transferase</keyword>
<proteinExistence type="inferred from homology"/>
<comment type="similarity">
    <text evidence="5">Belongs to the protein kinase superfamily. Ser/Thr protein kinase family. GCN2 subfamily.</text>
</comment>
<gene>
    <name evidence="7" type="ORF">PENTCL1PPCAC_9499</name>
</gene>
<evidence type="ECO:0000313" key="8">
    <source>
        <dbReference type="Proteomes" id="UP001432027"/>
    </source>
</evidence>
<dbReference type="GO" id="GO:0004694">
    <property type="term" value="F:eukaryotic translation initiation factor 2alpha kinase activity"/>
    <property type="evidence" value="ECO:0007669"/>
    <property type="project" value="TreeGrafter"/>
</dbReference>
<keyword evidence="4" id="KW-0067">ATP-binding</keyword>
<evidence type="ECO:0000256" key="3">
    <source>
        <dbReference type="ARBA" id="ARBA00022777"/>
    </source>
</evidence>
<dbReference type="EMBL" id="BTSX01000003">
    <property type="protein sequence ID" value="GMS87324.1"/>
    <property type="molecule type" value="Genomic_DNA"/>
</dbReference>
<keyword evidence="2" id="KW-0547">Nucleotide-binding</keyword>
<feature type="domain" description="Protein kinase" evidence="6">
    <location>
        <begin position="1"/>
        <end position="151"/>
    </location>
</feature>
<dbReference type="SUPFAM" id="SSF56112">
    <property type="entry name" value="Protein kinase-like (PK-like)"/>
    <property type="match status" value="1"/>
</dbReference>
<feature type="non-terminal residue" evidence="7">
    <location>
        <position position="1"/>
    </location>
</feature>